<reference evidence="4 5" key="1">
    <citation type="submission" date="2023-10" db="EMBL/GenBank/DDBJ databases">
        <title>Virgibacillus halophilus 5B73C genome.</title>
        <authorList>
            <person name="Miliotis G."/>
            <person name="Sengupta P."/>
            <person name="Hameed A."/>
            <person name="Chuvochina M."/>
            <person name="Mcdonagh F."/>
            <person name="Simpson A.C."/>
            <person name="Singh N.K."/>
            <person name="Rekha P.D."/>
            <person name="Raman K."/>
            <person name="Hugenholtz P."/>
            <person name="Venkateswaran K."/>
        </authorList>
    </citation>
    <scope>NUCLEOTIDE SEQUENCE [LARGE SCALE GENOMIC DNA]</scope>
    <source>
        <strain evidence="4 5">5B73C</strain>
    </source>
</reference>
<sequence length="44" mass="4940">MTKNKLVQATIKNFAAYGYQGATMSRIAKDVGIKPASIYYFFCE</sequence>
<proteinExistence type="predicted"/>
<keyword evidence="5" id="KW-1185">Reference proteome</keyword>
<accession>A0ABU5C872</accession>
<organism evidence="4 5">
    <name type="scientific">Tigheibacillus halophilus</name>
    <dbReference type="NCBI Taxonomy" id="361280"/>
    <lineage>
        <taxon>Bacteria</taxon>
        <taxon>Bacillati</taxon>
        <taxon>Bacillota</taxon>
        <taxon>Bacilli</taxon>
        <taxon>Bacillales</taxon>
        <taxon>Bacillaceae</taxon>
        <taxon>Tigheibacillus</taxon>
    </lineage>
</organism>
<dbReference type="SUPFAM" id="SSF46689">
    <property type="entry name" value="Homeodomain-like"/>
    <property type="match status" value="1"/>
</dbReference>
<evidence type="ECO:0000259" key="3">
    <source>
        <dbReference type="PROSITE" id="PS50977"/>
    </source>
</evidence>
<dbReference type="Gene3D" id="1.10.357.10">
    <property type="entry name" value="Tetracycline Repressor, domain 2"/>
    <property type="match status" value="1"/>
</dbReference>
<feature type="domain" description="HTH tetR-type" evidence="3">
    <location>
        <begin position="1"/>
        <end position="44"/>
    </location>
</feature>
<dbReference type="PROSITE" id="PS50977">
    <property type="entry name" value="HTH_TETR_2"/>
    <property type="match status" value="1"/>
</dbReference>
<dbReference type="InterPro" id="IPR009057">
    <property type="entry name" value="Homeodomain-like_sf"/>
</dbReference>
<evidence type="ECO:0000256" key="1">
    <source>
        <dbReference type="ARBA" id="ARBA00023125"/>
    </source>
</evidence>
<evidence type="ECO:0000313" key="4">
    <source>
        <dbReference type="EMBL" id="MDY0395532.1"/>
    </source>
</evidence>
<evidence type="ECO:0000313" key="5">
    <source>
        <dbReference type="Proteomes" id="UP001281447"/>
    </source>
</evidence>
<name>A0ABU5C872_9BACI</name>
<dbReference type="Proteomes" id="UP001281447">
    <property type="component" value="Unassembled WGS sequence"/>
</dbReference>
<dbReference type="EMBL" id="JAWDIP010000003">
    <property type="protein sequence ID" value="MDY0395532.1"/>
    <property type="molecule type" value="Genomic_DNA"/>
</dbReference>
<feature type="DNA-binding region" description="H-T-H motif" evidence="2">
    <location>
        <begin position="23"/>
        <end position="42"/>
    </location>
</feature>
<dbReference type="InterPro" id="IPR001647">
    <property type="entry name" value="HTH_TetR"/>
</dbReference>
<comment type="caution">
    <text evidence="4">The sequence shown here is derived from an EMBL/GenBank/DDBJ whole genome shotgun (WGS) entry which is preliminary data.</text>
</comment>
<evidence type="ECO:0000256" key="2">
    <source>
        <dbReference type="PROSITE-ProRule" id="PRU00335"/>
    </source>
</evidence>
<keyword evidence="1 2" id="KW-0238">DNA-binding</keyword>
<gene>
    <name evidence="4" type="ORF">RWE15_15210</name>
</gene>
<dbReference type="Pfam" id="PF00440">
    <property type="entry name" value="TetR_N"/>
    <property type="match status" value="1"/>
</dbReference>
<protein>
    <submittedName>
        <fullName evidence="4">TetR/AcrR family transcriptional regulator</fullName>
    </submittedName>
</protein>